<feature type="transmembrane region" description="Helical" evidence="1">
    <location>
        <begin position="301"/>
        <end position="323"/>
    </location>
</feature>
<organism evidence="3 4">
    <name type="scientific">Phocaeicola vulgatus</name>
    <name type="common">Bacteroides vulgatus</name>
    <dbReference type="NCBI Taxonomy" id="821"/>
    <lineage>
        <taxon>Bacteria</taxon>
        <taxon>Pseudomonadati</taxon>
        <taxon>Bacteroidota</taxon>
        <taxon>Bacteroidia</taxon>
        <taxon>Bacteroidales</taxon>
        <taxon>Bacteroidaceae</taxon>
        <taxon>Phocaeicola</taxon>
    </lineage>
</organism>
<dbReference type="RefSeq" id="WP_172773227.1">
    <property type="nucleotide sequence ID" value="NZ_JABDSH010000089.1"/>
</dbReference>
<feature type="transmembrane region" description="Helical" evidence="1">
    <location>
        <begin position="271"/>
        <end position="289"/>
    </location>
</feature>
<dbReference type="PANTHER" id="PTHR31061:SF24">
    <property type="entry name" value="LD22376P"/>
    <property type="match status" value="1"/>
</dbReference>
<dbReference type="PANTHER" id="PTHR31061">
    <property type="entry name" value="LD22376P"/>
    <property type="match status" value="1"/>
</dbReference>
<evidence type="ECO:0000259" key="2">
    <source>
        <dbReference type="Pfam" id="PF07786"/>
    </source>
</evidence>
<feature type="transmembrane region" description="Helical" evidence="1">
    <location>
        <begin position="85"/>
        <end position="108"/>
    </location>
</feature>
<keyword evidence="1" id="KW-0812">Transmembrane</keyword>
<reference evidence="3 4" key="1">
    <citation type="submission" date="2020-04" db="EMBL/GenBank/DDBJ databases">
        <title>A novel gut-associated lysogenic phage, Bacteroides phage BV01, alters the host transcriptome and bile acid metabolism in Bacteroides vulgatus.</title>
        <authorList>
            <person name="Campbell D.E."/>
            <person name="Ly L."/>
            <person name="Ridlon J.M."/>
            <person name="Hsiao A."/>
            <person name="Degnan P.H."/>
        </authorList>
    </citation>
    <scope>NUCLEOTIDE SEQUENCE [LARGE SCALE GENOMIC DNA]</scope>
    <source>
        <strain evidence="3 4">VPI-4506</strain>
    </source>
</reference>
<keyword evidence="1" id="KW-1133">Transmembrane helix</keyword>
<comment type="caution">
    <text evidence="3">The sequence shown here is derived from an EMBL/GenBank/DDBJ whole genome shotgun (WGS) entry which is preliminary data.</text>
</comment>
<gene>
    <name evidence="3" type="ORF">HKQ54_17695</name>
</gene>
<dbReference type="Pfam" id="PF07786">
    <property type="entry name" value="HGSNAT_cat"/>
    <property type="match status" value="1"/>
</dbReference>
<evidence type="ECO:0000313" key="4">
    <source>
        <dbReference type="Proteomes" id="UP000555193"/>
    </source>
</evidence>
<dbReference type="AlphaFoldDB" id="A0ABD6L9T6"/>
<dbReference type="InterPro" id="IPR012429">
    <property type="entry name" value="HGSNAT_cat"/>
</dbReference>
<dbReference type="EMBL" id="JABDSH010000089">
    <property type="protein sequence ID" value="NMW37928.1"/>
    <property type="molecule type" value="Genomic_DNA"/>
</dbReference>
<feature type="domain" description="Heparan-alpha-glucosaminide N-acetyltransferase catalytic" evidence="2">
    <location>
        <begin position="4"/>
        <end position="232"/>
    </location>
</feature>
<feature type="transmembrane region" description="Helical" evidence="1">
    <location>
        <begin position="242"/>
        <end position="259"/>
    </location>
</feature>
<protein>
    <submittedName>
        <fullName evidence="3">DUF1624 domain-containing protein</fullName>
    </submittedName>
</protein>
<name>A0ABD6L9T6_PHOVU</name>
<feature type="transmembrane region" description="Helical" evidence="1">
    <location>
        <begin position="128"/>
        <end position="149"/>
    </location>
</feature>
<evidence type="ECO:0000256" key="1">
    <source>
        <dbReference type="SAM" id="Phobius"/>
    </source>
</evidence>
<feature type="transmembrane region" description="Helical" evidence="1">
    <location>
        <begin position="349"/>
        <end position="370"/>
    </location>
</feature>
<feature type="transmembrane region" description="Helical" evidence="1">
    <location>
        <begin position="48"/>
        <end position="65"/>
    </location>
</feature>
<keyword evidence="1" id="KW-0472">Membrane</keyword>
<evidence type="ECO:0000313" key="3">
    <source>
        <dbReference type="EMBL" id="NMW37928.1"/>
    </source>
</evidence>
<dbReference type="Proteomes" id="UP000555193">
    <property type="component" value="Unassembled WGS sequence"/>
</dbReference>
<sequence length="379" mass="42370">MKQRLLSLDVLRGLTIAGMILVNSAGTWRHVYPPLVHARWNGLTMADVIFPLFMFMMGISMYISLKKYAFSLHKALLLKIIRRTLVIFLIGTFIYGTATFLGTLREAYLHPAPEANAWKAAFTSLTHIRILGVLQRLALCYGIGSLLVTTIRHRHLPCLAASLLAAYYGILLAGNGFIYGPENILAHADQWVLGLSHMYNDNGIDPEGVLSTIPSVAHVLIGFCFGKICLETPDMKDKLNRLFLYGAILLITGFLLQDLCPLNKKVWSPTFVMVTCGFSALLLGVLSWYTDVTRQWRQVQAFTVFGVNPLFCYVLSELLYILVDSLPLKGQSLHGTIYSALSRWVGDNAFASLLYALLFVLAVWVVGAYLRKKNIYIKI</sequence>
<proteinExistence type="predicted"/>
<feature type="transmembrane region" description="Helical" evidence="1">
    <location>
        <begin position="156"/>
        <end position="179"/>
    </location>
</feature>
<accession>A0ABD6L9T6</accession>
<feature type="transmembrane region" description="Helical" evidence="1">
    <location>
        <begin position="208"/>
        <end position="230"/>
    </location>
</feature>